<sequence>MAAPNDLQASAAERHWLAHVHRPGVPQLTVRAVLAGMAIGALMCLSNLYVFFKTGWSMGVTITAAILAFALFRVLGAVGAAKRPLTALENNALTTVASGAGYMTGGGNMAAFGALLMVTTLRPDPVPMIAWFGVIAALGVFTAIPIKRQLINREGLVFPTGTATAETLRAIHGAAEGGAGAPAGAPGRDEGGAQARALGLGAGFAALLAFLRDAKAAWMPFNLPASIPVPFAIAGRPAADWTLALKTEVVLVGAGALMSFRTAWSLLLGGLLTYAFLAPALVAQGLVTSVSYKAIVGWTVWPGAAILVASGLASFALDWKSVARSFSGMARIFRRRGAGEAEDPIDAVECPGWWFPAGFVALGPIVVLLMVALFQIPLWAGIIAVPLAIVMGFVAARVTGETDVTPTKALGPVTQLIYGVITPGNLSGNIMSANVTGGIGLHAADLLTTLKTGWILGGSPRVQFYAQLFGVLAGAAVVVPAFNILIPDPAVLGSDAWPAPSCLVWAGVSQAFAGGVGALDLYARSGIGAGLALGLALALLERFAPRGVRHLVPSPSGLGIAMVIPGSNAVAMFAGALMAWLLARRRPDVARRFVVPVSSGLIAGESLMGVVVALLVVAGVLSR</sequence>
<evidence type="ECO:0000256" key="4">
    <source>
        <dbReference type="ARBA" id="ARBA00022989"/>
    </source>
</evidence>
<feature type="transmembrane region" description="Helical" evidence="6">
    <location>
        <begin position="92"/>
        <end position="116"/>
    </location>
</feature>
<feature type="transmembrane region" description="Helical" evidence="6">
    <location>
        <begin position="378"/>
        <end position="398"/>
    </location>
</feature>
<feature type="transmembrane region" description="Helical" evidence="6">
    <location>
        <begin position="32"/>
        <end position="52"/>
    </location>
</feature>
<proteinExistence type="predicted"/>
<keyword evidence="4 6" id="KW-1133">Transmembrane helix</keyword>
<evidence type="ECO:0000256" key="5">
    <source>
        <dbReference type="ARBA" id="ARBA00023136"/>
    </source>
</evidence>
<dbReference type="PANTHER" id="PTHR31645:SF0">
    <property type="entry name" value="OLIGOPEPTIDE TRANSPORTER YGL114W-RELATED"/>
    <property type="match status" value="1"/>
</dbReference>
<dbReference type="InterPro" id="IPR004813">
    <property type="entry name" value="OPT"/>
</dbReference>
<evidence type="ECO:0000256" key="6">
    <source>
        <dbReference type="SAM" id="Phobius"/>
    </source>
</evidence>
<keyword evidence="3 6" id="KW-0812">Transmembrane</keyword>
<name>A0A832I2M4_UNCEI</name>
<dbReference type="PANTHER" id="PTHR31645">
    <property type="entry name" value="OLIGOPEPTIDE TRANSPORTER YGL114W-RELATED"/>
    <property type="match status" value="1"/>
</dbReference>
<protein>
    <submittedName>
        <fullName evidence="7">OPT family oligopeptide transporter</fullName>
    </submittedName>
</protein>
<dbReference type="AlphaFoldDB" id="A0A832I2M4"/>
<evidence type="ECO:0000256" key="2">
    <source>
        <dbReference type="ARBA" id="ARBA00022448"/>
    </source>
</evidence>
<comment type="caution">
    <text evidence="7">The sequence shown here is derived from an EMBL/GenBank/DDBJ whole genome shotgun (WGS) entry which is preliminary data.</text>
</comment>
<feature type="transmembrane region" description="Helical" evidence="6">
    <location>
        <begin position="521"/>
        <end position="540"/>
    </location>
</feature>
<feature type="transmembrane region" description="Helical" evidence="6">
    <location>
        <begin position="560"/>
        <end position="581"/>
    </location>
</feature>
<evidence type="ECO:0000256" key="3">
    <source>
        <dbReference type="ARBA" id="ARBA00022692"/>
    </source>
</evidence>
<dbReference type="InterPro" id="IPR045035">
    <property type="entry name" value="YSL-like"/>
</dbReference>
<evidence type="ECO:0000313" key="7">
    <source>
        <dbReference type="EMBL" id="HGZ42484.1"/>
    </source>
</evidence>
<organism evidence="7">
    <name type="scientific">Eiseniibacteriota bacterium</name>
    <dbReference type="NCBI Taxonomy" id="2212470"/>
    <lineage>
        <taxon>Bacteria</taxon>
        <taxon>Candidatus Eiseniibacteriota</taxon>
    </lineage>
</organism>
<evidence type="ECO:0000256" key="1">
    <source>
        <dbReference type="ARBA" id="ARBA00004141"/>
    </source>
</evidence>
<comment type="subcellular location">
    <subcellularLocation>
        <location evidence="1">Membrane</location>
        <topology evidence="1">Multi-pass membrane protein</topology>
    </subcellularLocation>
</comment>
<feature type="transmembrane region" description="Helical" evidence="6">
    <location>
        <begin position="58"/>
        <end position="80"/>
    </location>
</feature>
<reference evidence="7" key="1">
    <citation type="journal article" date="2020" name="mSystems">
        <title>Genome- and Community-Level Interaction Insights into Carbon Utilization and Element Cycling Functions of Hydrothermarchaeota in Hydrothermal Sediment.</title>
        <authorList>
            <person name="Zhou Z."/>
            <person name="Liu Y."/>
            <person name="Xu W."/>
            <person name="Pan J."/>
            <person name="Luo Z.H."/>
            <person name="Li M."/>
        </authorList>
    </citation>
    <scope>NUCLEOTIDE SEQUENCE [LARGE SCALE GENOMIC DNA]</scope>
    <source>
        <strain evidence="7">SpSt-381</strain>
    </source>
</reference>
<gene>
    <name evidence="7" type="ORF">ENR23_03480</name>
</gene>
<feature type="transmembrane region" description="Helical" evidence="6">
    <location>
        <begin position="497"/>
        <end position="514"/>
    </location>
</feature>
<feature type="transmembrane region" description="Helical" evidence="6">
    <location>
        <begin position="263"/>
        <end position="283"/>
    </location>
</feature>
<dbReference type="Pfam" id="PF03169">
    <property type="entry name" value="OPT"/>
    <property type="match status" value="1"/>
</dbReference>
<feature type="transmembrane region" description="Helical" evidence="6">
    <location>
        <begin position="128"/>
        <end position="146"/>
    </location>
</feature>
<feature type="transmembrane region" description="Helical" evidence="6">
    <location>
        <begin position="464"/>
        <end position="485"/>
    </location>
</feature>
<accession>A0A832I2M4</accession>
<dbReference type="EMBL" id="DSQF01000005">
    <property type="protein sequence ID" value="HGZ42484.1"/>
    <property type="molecule type" value="Genomic_DNA"/>
</dbReference>
<dbReference type="GO" id="GO:0035673">
    <property type="term" value="F:oligopeptide transmembrane transporter activity"/>
    <property type="evidence" value="ECO:0007669"/>
    <property type="project" value="InterPro"/>
</dbReference>
<feature type="transmembrane region" description="Helical" evidence="6">
    <location>
        <begin position="295"/>
        <end position="317"/>
    </location>
</feature>
<feature type="transmembrane region" description="Helical" evidence="6">
    <location>
        <begin position="353"/>
        <end position="372"/>
    </location>
</feature>
<keyword evidence="5 6" id="KW-0472">Membrane</keyword>
<dbReference type="GO" id="GO:0016020">
    <property type="term" value="C:membrane"/>
    <property type="evidence" value="ECO:0007669"/>
    <property type="project" value="UniProtKB-SubCell"/>
</dbReference>
<keyword evidence="2" id="KW-0813">Transport</keyword>
<dbReference type="NCBIfam" id="TIGR00728">
    <property type="entry name" value="OPT_sfam"/>
    <property type="match status" value="1"/>
</dbReference>
<feature type="transmembrane region" description="Helical" evidence="6">
    <location>
        <begin position="593"/>
        <end position="621"/>
    </location>
</feature>